<keyword evidence="1" id="KW-1133">Transmembrane helix</keyword>
<dbReference type="RefSeq" id="WP_175443660.1">
    <property type="nucleotide sequence ID" value="NZ_FNDW01000009.1"/>
</dbReference>
<gene>
    <name evidence="2" type="ORF">SAMN05421846_10913</name>
</gene>
<keyword evidence="1" id="KW-0472">Membrane</keyword>
<name>A0A1G8L834_9FLAO</name>
<dbReference type="STRING" id="311334.SAMN05421846_10913"/>
<dbReference type="EMBL" id="FNDW01000009">
    <property type="protein sequence ID" value="SDI51894.1"/>
    <property type="molecule type" value="Genomic_DNA"/>
</dbReference>
<sequence>MFRMTLRPLFSARQVNRSGKLRFQILLLFILGHTLAMAQGMVKSKADTVSLTRFEFAQKQTNNGSDCICSITNNSQANTATIVLTGAPDTSTITLDSTTTFNGTHYLKPGQQAIAVGNFAGTVITVLNLSLLNVVIVVMLFCPG</sequence>
<keyword evidence="3" id="KW-1185">Reference proteome</keyword>
<evidence type="ECO:0000256" key="1">
    <source>
        <dbReference type="SAM" id="Phobius"/>
    </source>
</evidence>
<organism evidence="2 3">
    <name type="scientific">Chryseobacterium taeanense</name>
    <dbReference type="NCBI Taxonomy" id="311334"/>
    <lineage>
        <taxon>Bacteria</taxon>
        <taxon>Pseudomonadati</taxon>
        <taxon>Bacteroidota</taxon>
        <taxon>Flavobacteriia</taxon>
        <taxon>Flavobacteriales</taxon>
        <taxon>Weeksellaceae</taxon>
        <taxon>Chryseobacterium group</taxon>
        <taxon>Chryseobacterium</taxon>
    </lineage>
</organism>
<dbReference type="AlphaFoldDB" id="A0A1G8L834"/>
<evidence type="ECO:0000313" key="2">
    <source>
        <dbReference type="EMBL" id="SDI51894.1"/>
    </source>
</evidence>
<protein>
    <submittedName>
        <fullName evidence="2">Uncharacterized protein</fullName>
    </submittedName>
</protein>
<proteinExistence type="predicted"/>
<reference evidence="3" key="1">
    <citation type="submission" date="2016-10" db="EMBL/GenBank/DDBJ databases">
        <authorList>
            <person name="Varghese N."/>
            <person name="Submissions S."/>
        </authorList>
    </citation>
    <scope>NUCLEOTIDE SEQUENCE [LARGE SCALE GENOMIC DNA]</scope>
    <source>
        <strain evidence="3">DSM 17071</strain>
    </source>
</reference>
<dbReference type="Proteomes" id="UP000198869">
    <property type="component" value="Unassembled WGS sequence"/>
</dbReference>
<accession>A0A1G8L834</accession>
<feature type="transmembrane region" description="Helical" evidence="1">
    <location>
        <begin position="119"/>
        <end position="142"/>
    </location>
</feature>
<keyword evidence="1" id="KW-0812">Transmembrane</keyword>
<evidence type="ECO:0000313" key="3">
    <source>
        <dbReference type="Proteomes" id="UP000198869"/>
    </source>
</evidence>